<dbReference type="RefSeq" id="WP_341534172.1">
    <property type="nucleotide sequence ID" value="NZ_JACHNZ010000019.1"/>
</dbReference>
<dbReference type="PROSITE" id="PS00770">
    <property type="entry name" value="AA_TRANSFER_CLASS_4"/>
    <property type="match status" value="1"/>
</dbReference>
<dbReference type="GO" id="GO:0016829">
    <property type="term" value="F:lyase activity"/>
    <property type="evidence" value="ECO:0007669"/>
    <property type="project" value="UniProtKB-KW"/>
</dbReference>
<comment type="cofactor">
    <cofactor evidence="1 6">
        <name>pyridoxal 5'-phosphate</name>
        <dbReference type="ChEBI" id="CHEBI:597326"/>
    </cofactor>
</comment>
<evidence type="ECO:0000313" key="9">
    <source>
        <dbReference type="Proteomes" id="UP000566324"/>
    </source>
</evidence>
<dbReference type="Pfam" id="PF01063">
    <property type="entry name" value="Aminotran_4"/>
    <property type="match status" value="1"/>
</dbReference>
<dbReference type="PRINTS" id="PR00095">
    <property type="entry name" value="ANTSNTHASEI"/>
</dbReference>
<dbReference type="SUPFAM" id="SSF56322">
    <property type="entry name" value="ADC synthase"/>
    <property type="match status" value="1"/>
</dbReference>
<dbReference type="InterPro" id="IPR001544">
    <property type="entry name" value="Aminotrans_IV"/>
</dbReference>
<comment type="caution">
    <text evidence="8">The sequence shown here is derived from an EMBL/GenBank/DDBJ whole genome shotgun (WGS) entry which is preliminary data.</text>
</comment>
<dbReference type="PANTHER" id="PTHR11236">
    <property type="entry name" value="AMINOBENZOATE/ANTHRANILATE SYNTHASE"/>
    <property type="match status" value="1"/>
</dbReference>
<comment type="similarity">
    <text evidence="2 5">Belongs to the class-IV pyridoxal-phosphate-dependent aminotransferase family.</text>
</comment>
<dbReference type="GO" id="GO:0046820">
    <property type="term" value="F:4-amino-4-deoxychorismate synthase activity"/>
    <property type="evidence" value="ECO:0007669"/>
    <property type="project" value="TreeGrafter"/>
</dbReference>
<dbReference type="EMBL" id="JACHNZ010000019">
    <property type="protein sequence ID" value="MBB4632271.1"/>
    <property type="molecule type" value="Genomic_DNA"/>
</dbReference>
<evidence type="ECO:0000256" key="5">
    <source>
        <dbReference type="RuleBase" id="RU004106"/>
    </source>
</evidence>
<dbReference type="InterPro" id="IPR005801">
    <property type="entry name" value="ADC_synthase"/>
</dbReference>
<evidence type="ECO:0000259" key="7">
    <source>
        <dbReference type="Pfam" id="PF00425"/>
    </source>
</evidence>
<gene>
    <name evidence="8" type="ORF">GGQ98_001891</name>
</gene>
<dbReference type="InterPro" id="IPR015890">
    <property type="entry name" value="Chorismate_C"/>
</dbReference>
<dbReference type="InterPro" id="IPR043131">
    <property type="entry name" value="BCAT-like_N"/>
</dbReference>
<dbReference type="Gene3D" id="3.30.470.10">
    <property type="match status" value="1"/>
</dbReference>
<keyword evidence="8" id="KW-0456">Lyase</keyword>
<evidence type="ECO:0000256" key="6">
    <source>
        <dbReference type="RuleBase" id="RU004516"/>
    </source>
</evidence>
<evidence type="ECO:0000256" key="1">
    <source>
        <dbReference type="ARBA" id="ARBA00001933"/>
    </source>
</evidence>
<dbReference type="Proteomes" id="UP000566324">
    <property type="component" value="Unassembled WGS sequence"/>
</dbReference>
<dbReference type="InterPro" id="IPR018300">
    <property type="entry name" value="Aminotrans_IV_CS"/>
</dbReference>
<dbReference type="PANTHER" id="PTHR11236:SF50">
    <property type="entry name" value="AMINODEOXYCHORISMATE SYNTHASE COMPONENT 1"/>
    <property type="match status" value="1"/>
</dbReference>
<dbReference type="InterPro" id="IPR005802">
    <property type="entry name" value="ADC_synth_comp_1"/>
</dbReference>
<evidence type="ECO:0000313" key="8">
    <source>
        <dbReference type="EMBL" id="MBB4632271.1"/>
    </source>
</evidence>
<feature type="domain" description="Chorismate-utilising enzyme C-terminal" evidence="7">
    <location>
        <begin position="121"/>
        <end position="372"/>
    </location>
</feature>
<dbReference type="InterPro" id="IPR036038">
    <property type="entry name" value="Aminotransferase-like"/>
</dbReference>
<keyword evidence="9" id="KW-1185">Reference proteome</keyword>
<dbReference type="AlphaFoldDB" id="A0A7W7F6E3"/>
<dbReference type="InterPro" id="IPR043132">
    <property type="entry name" value="BCAT-like_C"/>
</dbReference>
<keyword evidence="8" id="KW-0032">Aminotransferase</keyword>
<name>A0A7W7F6E3_9SPHN</name>
<keyword evidence="8" id="KW-0808">Transferase</keyword>
<evidence type="ECO:0000256" key="4">
    <source>
        <dbReference type="ARBA" id="ARBA00022898"/>
    </source>
</evidence>
<reference evidence="8 9" key="1">
    <citation type="submission" date="2020-08" db="EMBL/GenBank/DDBJ databases">
        <title>Genomic Encyclopedia of Type Strains, Phase IV (KMG-IV): sequencing the most valuable type-strain genomes for metagenomic binning, comparative biology and taxonomic classification.</title>
        <authorList>
            <person name="Goeker M."/>
        </authorList>
    </citation>
    <scope>NUCLEOTIDE SEQUENCE [LARGE SCALE GENOMIC DNA]</scope>
    <source>
        <strain evidence="8 9">DSM 17328</strain>
    </source>
</reference>
<proteinExistence type="inferred from homology"/>
<dbReference type="Pfam" id="PF00425">
    <property type="entry name" value="Chorismate_bind"/>
    <property type="match status" value="1"/>
</dbReference>
<dbReference type="Gene3D" id="3.60.120.10">
    <property type="entry name" value="Anthranilate synthase"/>
    <property type="match status" value="1"/>
</dbReference>
<evidence type="ECO:0000256" key="3">
    <source>
        <dbReference type="ARBA" id="ARBA00014472"/>
    </source>
</evidence>
<organism evidence="8 9">
    <name type="scientific">Sphingosinicella soli</name>
    <dbReference type="NCBI Taxonomy" id="333708"/>
    <lineage>
        <taxon>Bacteria</taxon>
        <taxon>Pseudomonadati</taxon>
        <taxon>Pseudomonadota</taxon>
        <taxon>Alphaproteobacteria</taxon>
        <taxon>Sphingomonadales</taxon>
        <taxon>Sphingosinicellaceae</taxon>
        <taxon>Sphingosinicella</taxon>
    </lineage>
</organism>
<protein>
    <recommendedName>
        <fullName evidence="3">Probable branched-chain-amino-acid aminotransferase</fullName>
    </recommendedName>
</protein>
<dbReference type="NCBIfam" id="TIGR00553">
    <property type="entry name" value="pabB"/>
    <property type="match status" value="1"/>
</dbReference>
<dbReference type="GO" id="GO:0009396">
    <property type="term" value="P:folic acid-containing compound biosynthetic process"/>
    <property type="evidence" value="ECO:0007669"/>
    <property type="project" value="InterPro"/>
</dbReference>
<accession>A0A7W7F6E3</accession>
<dbReference type="Gene3D" id="3.20.10.10">
    <property type="entry name" value="D-amino Acid Aminotransferase, subunit A, domain 2"/>
    <property type="match status" value="1"/>
</dbReference>
<dbReference type="InterPro" id="IPR019999">
    <property type="entry name" value="Anth_synth_I-like"/>
</dbReference>
<sequence length="585" mass="62619">MLSAPFVALDDARGDGTAPFTLYSGAHEIVTAMRRDEVRPALALLRRRVAEGRHVAGFLAYEAGHALEPRLAAIPQRDTEGPLLWFGVFDAPQRVPPDTLLSAAAGRGVRISAPEPALDAARYAASVARVKALIEAGDIYQANLTFPTGLSVEGHPLALYARLRRAQRMGHGAIVFTGSTWVLSFSPELFFSLSGDTLQTRPMKGTAPRRPLAGEDSAAAAALAADPKNRAENLMITDLIRNDLARVAEAGSVRVRDAFAVERYPTVHQMTTTVEARLRRGLDAFDVVEALFPCGSITGAPKIRAMEVIDAIEARARGLYTGSIGAVGPGTAQFNVAIRTIEIRNQNATMGIGSGIVADSDAASEWRECGEKMAFVSASGRPFHLIETMGFTPDEGIAHLSLHLERLEDSAVRHGFRFDRHDVRNLLQAAVGALRAPARIKLVLAAGGAAAISCARMPATPVSAKVAIMPLPVPPGDPRLAHKTSDRTFYDAARRASGMDEVVFERSDGRLTEGSFTNLFVERGGVLLTPPASDGLLPGVLRRHLLETGRAREAPLTRADLEDGFFLGNALRGLFRAVLVAQQSA</sequence>
<keyword evidence="4 6" id="KW-0663">Pyridoxal phosphate</keyword>
<evidence type="ECO:0000256" key="2">
    <source>
        <dbReference type="ARBA" id="ARBA00009320"/>
    </source>
</evidence>
<dbReference type="SUPFAM" id="SSF56752">
    <property type="entry name" value="D-aminoacid aminotransferase-like PLP-dependent enzymes"/>
    <property type="match status" value="1"/>
</dbReference>
<dbReference type="GO" id="GO:0000162">
    <property type="term" value="P:L-tryptophan biosynthetic process"/>
    <property type="evidence" value="ECO:0007669"/>
    <property type="project" value="TreeGrafter"/>
</dbReference>